<feature type="domain" description="GGDEF" evidence="1">
    <location>
        <begin position="29"/>
        <end position="155"/>
    </location>
</feature>
<dbReference type="EMBL" id="FLQR01000006">
    <property type="protein sequence ID" value="SBS72123.1"/>
    <property type="molecule type" value="Genomic_DNA"/>
</dbReference>
<organism evidence="2">
    <name type="scientific">uncultured Microbacterium sp</name>
    <dbReference type="NCBI Taxonomy" id="191216"/>
    <lineage>
        <taxon>Bacteria</taxon>
        <taxon>Bacillati</taxon>
        <taxon>Actinomycetota</taxon>
        <taxon>Actinomycetes</taxon>
        <taxon>Micrococcales</taxon>
        <taxon>Microbacteriaceae</taxon>
        <taxon>Microbacterium</taxon>
        <taxon>environmental samples</taxon>
    </lineage>
</organism>
<gene>
    <name evidence="2" type="ORF">MIPYR_20430</name>
</gene>
<dbReference type="AlphaFoldDB" id="A0A1Y5P0B6"/>
<dbReference type="PROSITE" id="PS50887">
    <property type="entry name" value="GGDEF"/>
    <property type="match status" value="1"/>
</dbReference>
<dbReference type="SMART" id="SM00267">
    <property type="entry name" value="GGDEF"/>
    <property type="match status" value="1"/>
</dbReference>
<dbReference type="InterPro" id="IPR043128">
    <property type="entry name" value="Rev_trsase/Diguanyl_cyclase"/>
</dbReference>
<proteinExistence type="predicted"/>
<evidence type="ECO:0000259" key="1">
    <source>
        <dbReference type="PROSITE" id="PS50887"/>
    </source>
</evidence>
<dbReference type="InterPro" id="IPR029787">
    <property type="entry name" value="Nucleotide_cyclase"/>
</dbReference>
<dbReference type="RefSeq" id="WP_295575316.1">
    <property type="nucleotide sequence ID" value="NZ_FLQR01000006.1"/>
</dbReference>
<evidence type="ECO:0000313" key="2">
    <source>
        <dbReference type="EMBL" id="SBS72123.1"/>
    </source>
</evidence>
<reference evidence="2" key="1">
    <citation type="submission" date="2016-03" db="EMBL/GenBank/DDBJ databases">
        <authorList>
            <person name="Ploux O."/>
        </authorList>
    </citation>
    <scope>NUCLEOTIDE SEQUENCE</scope>
    <source>
        <strain evidence="2">UC1</strain>
    </source>
</reference>
<dbReference type="Pfam" id="PF00990">
    <property type="entry name" value="GGDEF"/>
    <property type="match status" value="1"/>
</dbReference>
<protein>
    <recommendedName>
        <fullName evidence="1">GGDEF domain-containing protein</fullName>
    </recommendedName>
</protein>
<dbReference type="Gene3D" id="3.30.70.270">
    <property type="match status" value="1"/>
</dbReference>
<name>A0A1Y5P0B6_9MICO</name>
<sequence>MIAVAGDYGRAARALQEGWRQLEPALSAPRGAIILIDVCGMGEWNDRLGEEGGDELLARLGARLRDWTAPAVVARMAGDQFAVVRPGDRPPLIIAAGLRAHLRRERFTGDVLRLHVGVAGWTARVRWPQAMMLADRELRSGRMMPARSGPRCVRRP</sequence>
<dbReference type="SUPFAM" id="SSF55073">
    <property type="entry name" value="Nucleotide cyclase"/>
    <property type="match status" value="1"/>
</dbReference>
<dbReference type="InterPro" id="IPR000160">
    <property type="entry name" value="GGDEF_dom"/>
</dbReference>
<accession>A0A1Y5P0B6</accession>